<gene>
    <name evidence="1" type="ORF">O181_114682</name>
</gene>
<organism evidence="1 2">
    <name type="scientific">Austropuccinia psidii MF-1</name>
    <dbReference type="NCBI Taxonomy" id="1389203"/>
    <lineage>
        <taxon>Eukaryota</taxon>
        <taxon>Fungi</taxon>
        <taxon>Dikarya</taxon>
        <taxon>Basidiomycota</taxon>
        <taxon>Pucciniomycotina</taxon>
        <taxon>Pucciniomycetes</taxon>
        <taxon>Pucciniales</taxon>
        <taxon>Sphaerophragmiaceae</taxon>
        <taxon>Austropuccinia</taxon>
    </lineage>
</organism>
<dbReference type="AlphaFoldDB" id="A0A9Q3K820"/>
<comment type="caution">
    <text evidence="1">The sequence shown here is derived from an EMBL/GenBank/DDBJ whole genome shotgun (WGS) entry which is preliminary data.</text>
</comment>
<dbReference type="Proteomes" id="UP000765509">
    <property type="component" value="Unassembled WGS sequence"/>
</dbReference>
<protein>
    <submittedName>
        <fullName evidence="1">Uncharacterized protein</fullName>
    </submittedName>
</protein>
<evidence type="ECO:0000313" key="2">
    <source>
        <dbReference type="Proteomes" id="UP000765509"/>
    </source>
</evidence>
<proteinExistence type="predicted"/>
<evidence type="ECO:0000313" key="1">
    <source>
        <dbReference type="EMBL" id="MBW0574967.1"/>
    </source>
</evidence>
<accession>A0A9Q3K820</accession>
<reference evidence="1" key="1">
    <citation type="submission" date="2021-03" db="EMBL/GenBank/DDBJ databases">
        <title>Draft genome sequence of rust myrtle Austropuccinia psidii MF-1, a brazilian biotype.</title>
        <authorList>
            <person name="Quecine M.C."/>
            <person name="Pachon D.M.R."/>
            <person name="Bonatelli M.L."/>
            <person name="Correr F.H."/>
            <person name="Franceschini L.M."/>
            <person name="Leite T.F."/>
            <person name="Margarido G.R.A."/>
            <person name="Almeida C.A."/>
            <person name="Ferrarezi J.A."/>
            <person name="Labate C.A."/>
        </authorList>
    </citation>
    <scope>NUCLEOTIDE SEQUENCE</scope>
    <source>
        <strain evidence="1">MF-1</strain>
    </source>
</reference>
<sequence length="127" mass="15009">MNDQLKILQDHFLKIVENTNQFAKHLAKSDSERQKLKNEIIENVEQIHKTYEPHMPRHFTPLTEEKPSVKGRFTQLLGENAVCVKDIPKFEEWPKFSGEGEYNHIEFIRTIDMLQEDFDIPDEIIMG</sequence>
<keyword evidence="2" id="KW-1185">Reference proteome</keyword>
<name>A0A9Q3K820_9BASI</name>
<dbReference type="EMBL" id="AVOT02095304">
    <property type="protein sequence ID" value="MBW0574967.1"/>
    <property type="molecule type" value="Genomic_DNA"/>
</dbReference>